<organism evidence="2 3">
    <name type="scientific">Mycena citricolor</name>
    <dbReference type="NCBI Taxonomy" id="2018698"/>
    <lineage>
        <taxon>Eukaryota</taxon>
        <taxon>Fungi</taxon>
        <taxon>Dikarya</taxon>
        <taxon>Basidiomycota</taxon>
        <taxon>Agaricomycotina</taxon>
        <taxon>Agaricomycetes</taxon>
        <taxon>Agaricomycetidae</taxon>
        <taxon>Agaricales</taxon>
        <taxon>Marasmiineae</taxon>
        <taxon>Mycenaceae</taxon>
        <taxon>Mycena</taxon>
    </lineage>
</organism>
<reference evidence="2" key="1">
    <citation type="submission" date="2023-11" db="EMBL/GenBank/DDBJ databases">
        <authorList>
            <person name="De Vega J J."/>
            <person name="De Vega J J."/>
        </authorList>
    </citation>
    <scope>NUCLEOTIDE SEQUENCE</scope>
</reference>
<evidence type="ECO:0000313" key="3">
    <source>
        <dbReference type="Proteomes" id="UP001295794"/>
    </source>
</evidence>
<feature type="compositionally biased region" description="Pro residues" evidence="1">
    <location>
        <begin position="167"/>
        <end position="181"/>
    </location>
</feature>
<feature type="region of interest" description="Disordered" evidence="1">
    <location>
        <begin position="327"/>
        <end position="347"/>
    </location>
</feature>
<proteinExistence type="predicted"/>
<feature type="region of interest" description="Disordered" evidence="1">
    <location>
        <begin position="199"/>
        <end position="244"/>
    </location>
</feature>
<sequence length="525" mass="56033">MSVGQTVCSVANHWRVQEVGPICSALSLRLKCPAYHISNQTRTQFPSANFPCLLHRRCAPSTSVDSRKLSGALRFIASMPGPDPADEAALAMPPPSTIPRATARPSTRVRARKMTPEATNIRRHLDPYTLMFPPSAEMMKALLQYGYTKAQIKQAWMLPSSDQHPIAPSPAPASAPAPAIPAPAAAAPPAVAATESVAEAVAPKAKKSRKRKARATDADPSAELEQGPAKRANTQAEDAEAERHRSIQNNMTFCLDSSLNLIHGPAVAAVPPPQEMGTANEMGWETAPLEPAAPAPDPAQKKDKGKGRAIDNVPTIVSAPVVEKPLKRKRRVKQPNAVAGPSRQVEVPSASGSSLVMPAFQPQQYPDWNAYPTANMDPAGYYAQYGPVPGPSAGYGPQSSYAQYVDPEAGATASYSTDDLAGTSHASHGLTVDPSLVNSETGIVPLPPYVDYSATNAQAQACEGFDQLDSTGQPLDDITNEFLLRSGLIQPDYPGAMTGEDYIEDQQDAQLVHRSHELFELFNIS</sequence>
<gene>
    <name evidence="2" type="ORF">MYCIT1_LOCUS26186</name>
</gene>
<keyword evidence="3" id="KW-1185">Reference proteome</keyword>
<feature type="region of interest" description="Disordered" evidence="1">
    <location>
        <begin position="93"/>
        <end position="114"/>
    </location>
</feature>
<name>A0AAD2K3R7_9AGAR</name>
<evidence type="ECO:0000313" key="2">
    <source>
        <dbReference type="EMBL" id="CAK5277284.1"/>
    </source>
</evidence>
<accession>A0AAD2K3R7</accession>
<dbReference type="Proteomes" id="UP001295794">
    <property type="component" value="Unassembled WGS sequence"/>
</dbReference>
<feature type="region of interest" description="Disordered" evidence="1">
    <location>
        <begin position="288"/>
        <end position="309"/>
    </location>
</feature>
<feature type="region of interest" description="Disordered" evidence="1">
    <location>
        <begin position="160"/>
        <end position="183"/>
    </location>
</feature>
<dbReference type="EMBL" id="CAVNYO010000419">
    <property type="protein sequence ID" value="CAK5277284.1"/>
    <property type="molecule type" value="Genomic_DNA"/>
</dbReference>
<feature type="compositionally biased region" description="Basic and acidic residues" evidence="1">
    <location>
        <begin position="299"/>
        <end position="309"/>
    </location>
</feature>
<feature type="compositionally biased region" description="Basic residues" evidence="1">
    <location>
        <begin position="204"/>
        <end position="213"/>
    </location>
</feature>
<protein>
    <submittedName>
        <fullName evidence="2">Uncharacterized protein</fullName>
    </submittedName>
</protein>
<evidence type="ECO:0000256" key="1">
    <source>
        <dbReference type="SAM" id="MobiDB-lite"/>
    </source>
</evidence>
<comment type="caution">
    <text evidence="2">The sequence shown here is derived from an EMBL/GenBank/DDBJ whole genome shotgun (WGS) entry which is preliminary data.</text>
</comment>
<dbReference type="AlphaFoldDB" id="A0AAD2K3R7"/>